<protein>
    <submittedName>
        <fullName evidence="1">Uncharacterized protein</fullName>
    </submittedName>
</protein>
<organism evidence="1 2">
    <name type="scientific">Rhodopirellula sallentina SM41</name>
    <dbReference type="NCBI Taxonomy" id="1263870"/>
    <lineage>
        <taxon>Bacteria</taxon>
        <taxon>Pseudomonadati</taxon>
        <taxon>Planctomycetota</taxon>
        <taxon>Planctomycetia</taxon>
        <taxon>Pirellulales</taxon>
        <taxon>Pirellulaceae</taxon>
        <taxon>Rhodopirellula</taxon>
    </lineage>
</organism>
<gene>
    <name evidence="1" type="ORF">RSSM_05086</name>
</gene>
<sequence length="47" mass="5271">MATPAAYLRCCDGSVLCVANVVRFVRVESHPRGGTYADTMERFRHAR</sequence>
<accession>M5TWB9</accession>
<comment type="caution">
    <text evidence="1">The sequence shown here is derived from an EMBL/GenBank/DDBJ whole genome shotgun (WGS) entry which is preliminary data.</text>
</comment>
<proteinExistence type="predicted"/>
<dbReference type="EMBL" id="ANOH01000350">
    <property type="protein sequence ID" value="EMI53470.1"/>
    <property type="molecule type" value="Genomic_DNA"/>
</dbReference>
<dbReference type="PATRIC" id="fig|1263870.3.peg.5378"/>
<dbReference type="Proteomes" id="UP000011885">
    <property type="component" value="Unassembled WGS sequence"/>
</dbReference>
<evidence type="ECO:0000313" key="1">
    <source>
        <dbReference type="EMBL" id="EMI53470.1"/>
    </source>
</evidence>
<evidence type="ECO:0000313" key="2">
    <source>
        <dbReference type="Proteomes" id="UP000011885"/>
    </source>
</evidence>
<name>M5TWB9_9BACT</name>
<reference evidence="1 2" key="1">
    <citation type="journal article" date="2013" name="Mar. Genomics">
        <title>Expression of sulfatases in Rhodopirellula baltica and the diversity of sulfatases in the genus Rhodopirellula.</title>
        <authorList>
            <person name="Wegner C.E."/>
            <person name="Richter-Heitmann T."/>
            <person name="Klindworth A."/>
            <person name="Klockow C."/>
            <person name="Richter M."/>
            <person name="Achstetter T."/>
            <person name="Glockner F.O."/>
            <person name="Harder J."/>
        </authorList>
    </citation>
    <scope>NUCLEOTIDE SEQUENCE [LARGE SCALE GENOMIC DNA]</scope>
    <source>
        <strain evidence="1 2">SM41</strain>
    </source>
</reference>
<keyword evidence="2" id="KW-1185">Reference proteome</keyword>
<dbReference type="AlphaFoldDB" id="M5TWB9"/>